<name>A0A7X9XBD2_9BACT</name>
<proteinExistence type="predicted"/>
<dbReference type="Proteomes" id="UP000576082">
    <property type="component" value="Unassembled WGS sequence"/>
</dbReference>
<keyword evidence="2" id="KW-1185">Reference proteome</keyword>
<evidence type="ECO:0008006" key="3">
    <source>
        <dbReference type="Google" id="ProtNLM"/>
    </source>
</evidence>
<evidence type="ECO:0000313" key="1">
    <source>
        <dbReference type="EMBL" id="NME70615.1"/>
    </source>
</evidence>
<reference evidence="1 2" key="1">
    <citation type="submission" date="2020-04" db="EMBL/GenBank/DDBJ databases">
        <title>Flammeovirga sp. SR4, a novel species isolated from seawater.</title>
        <authorList>
            <person name="Wang X."/>
        </authorList>
    </citation>
    <scope>NUCLEOTIDE SEQUENCE [LARGE SCALE GENOMIC DNA]</scope>
    <source>
        <strain evidence="1 2">ATCC 23126</strain>
    </source>
</reference>
<sequence>MKLFKFALIPFFLSLIISCVDEDTFELRKRVPAKIQLFNIGSGPTYVNSTLDSVTFSVLDSFSYFFNGCNVIINVEKGEAKVSSNVITTDQDGYGAFDVTFGPNVDTITVSLSIPHADHEKTLSKSFTVVTEANPDEVKLKMISGNYQHGYSGGTLRNELTVIATDNYGNPIKDLEVRAHRKGEYRYYSNDETDEDGISIETF</sequence>
<gene>
    <name evidence="1" type="ORF">HHU12_21745</name>
</gene>
<dbReference type="PROSITE" id="PS51257">
    <property type="entry name" value="PROKAR_LIPOPROTEIN"/>
    <property type="match status" value="1"/>
</dbReference>
<organism evidence="1 2">
    <name type="scientific">Flammeovirga aprica JL-4</name>
    <dbReference type="NCBI Taxonomy" id="694437"/>
    <lineage>
        <taxon>Bacteria</taxon>
        <taxon>Pseudomonadati</taxon>
        <taxon>Bacteroidota</taxon>
        <taxon>Cytophagia</taxon>
        <taxon>Cytophagales</taxon>
        <taxon>Flammeovirgaceae</taxon>
        <taxon>Flammeovirga</taxon>
    </lineage>
</organism>
<accession>A0A7X9XBD2</accession>
<dbReference type="EMBL" id="JABANE010000069">
    <property type="protein sequence ID" value="NME70615.1"/>
    <property type="molecule type" value="Genomic_DNA"/>
</dbReference>
<evidence type="ECO:0000313" key="2">
    <source>
        <dbReference type="Proteomes" id="UP000576082"/>
    </source>
</evidence>
<protein>
    <recommendedName>
        <fullName evidence="3">Big-1 domain-containing protein</fullName>
    </recommendedName>
</protein>
<dbReference type="RefSeq" id="WP_169658848.1">
    <property type="nucleotide sequence ID" value="NZ_JABANE010000069.1"/>
</dbReference>
<dbReference type="AlphaFoldDB" id="A0A7X9XBD2"/>
<comment type="caution">
    <text evidence="1">The sequence shown here is derived from an EMBL/GenBank/DDBJ whole genome shotgun (WGS) entry which is preliminary data.</text>
</comment>